<feature type="signal peptide" evidence="7">
    <location>
        <begin position="1"/>
        <end position="19"/>
    </location>
</feature>
<name>A0AAJ7FEQ4_CEPCN</name>
<dbReference type="SUPFAM" id="SSF50494">
    <property type="entry name" value="Trypsin-like serine proteases"/>
    <property type="match status" value="1"/>
</dbReference>
<dbReference type="PROSITE" id="PS00134">
    <property type="entry name" value="TRYPSIN_HIS"/>
    <property type="match status" value="1"/>
</dbReference>
<dbReference type="KEGG" id="ccin:107264405"/>
<gene>
    <name evidence="10" type="primary">LOC107264405</name>
</gene>
<keyword evidence="4 6" id="KW-0720">Serine protease</keyword>
<dbReference type="InterPro" id="IPR001314">
    <property type="entry name" value="Peptidase_S1A"/>
</dbReference>
<keyword evidence="5" id="KW-1015">Disulfide bond</keyword>
<comment type="similarity">
    <text evidence="1">Belongs to the peptidase S1 family.</text>
</comment>
<evidence type="ECO:0000256" key="4">
    <source>
        <dbReference type="ARBA" id="ARBA00022825"/>
    </source>
</evidence>
<evidence type="ECO:0000259" key="8">
    <source>
        <dbReference type="PROSITE" id="PS50240"/>
    </source>
</evidence>
<proteinExistence type="inferred from homology"/>
<dbReference type="PROSITE" id="PS50240">
    <property type="entry name" value="TRYPSIN_DOM"/>
    <property type="match status" value="1"/>
</dbReference>
<dbReference type="GO" id="GO:0006508">
    <property type="term" value="P:proteolysis"/>
    <property type="evidence" value="ECO:0007669"/>
    <property type="project" value="UniProtKB-KW"/>
</dbReference>
<dbReference type="SMART" id="SM00020">
    <property type="entry name" value="Tryp_SPc"/>
    <property type="match status" value="1"/>
</dbReference>
<keyword evidence="9" id="KW-1185">Reference proteome</keyword>
<evidence type="ECO:0000256" key="6">
    <source>
        <dbReference type="RuleBase" id="RU363034"/>
    </source>
</evidence>
<dbReference type="InterPro" id="IPR043504">
    <property type="entry name" value="Peptidase_S1_PA_chymotrypsin"/>
</dbReference>
<dbReference type="Pfam" id="PF00089">
    <property type="entry name" value="Trypsin"/>
    <property type="match status" value="1"/>
</dbReference>
<dbReference type="GO" id="GO:0004252">
    <property type="term" value="F:serine-type endopeptidase activity"/>
    <property type="evidence" value="ECO:0007669"/>
    <property type="project" value="InterPro"/>
</dbReference>
<dbReference type="PANTHER" id="PTHR24276">
    <property type="entry name" value="POLYSERASE-RELATED"/>
    <property type="match status" value="1"/>
</dbReference>
<keyword evidence="3 6" id="KW-0378">Hydrolase</keyword>
<accession>A0AAJ7FEQ4</accession>
<dbReference type="InterPro" id="IPR018114">
    <property type="entry name" value="TRYPSIN_HIS"/>
</dbReference>
<keyword evidence="2 6" id="KW-0645">Protease</keyword>
<keyword evidence="7" id="KW-0732">Signal</keyword>
<dbReference type="InterPro" id="IPR009003">
    <property type="entry name" value="Peptidase_S1_PA"/>
</dbReference>
<dbReference type="AlphaFoldDB" id="A0AAJ7FEQ4"/>
<evidence type="ECO:0000256" key="5">
    <source>
        <dbReference type="ARBA" id="ARBA00023157"/>
    </source>
</evidence>
<evidence type="ECO:0000313" key="10">
    <source>
        <dbReference type="RefSeq" id="XP_015588120.1"/>
    </source>
</evidence>
<dbReference type="PROSITE" id="PS00135">
    <property type="entry name" value="TRYPSIN_SER"/>
    <property type="match status" value="1"/>
</dbReference>
<dbReference type="RefSeq" id="XP_015588120.1">
    <property type="nucleotide sequence ID" value="XM_015732634.2"/>
</dbReference>
<dbReference type="GeneID" id="107264405"/>
<sequence length="280" mass="30255">MFKWICLSVLVATISFVNGANLDLISSRIVGGEVAKTGEFPWQVSLRNNGRHFCGGGLVSLQHVLTAAHCMVGKDTSLLTVITGSNSLASGGETHGVRNISIHRNYVGGSVTSYRYDVSVLTLAAEITESSVQYPIGLPIENTESGVQARASGWGRTIHPGSSLPTALQKLNVTILNNTDCQSYHNLTIYYDQICAMKQYGSGMCNGDSGSPLVSDGRVIGIVSWGVTCALGYPDVYTRVYAYLYWIGSIIYNTETPPSLKIDRHVPGNFNIDSKNLLLR</sequence>
<evidence type="ECO:0000313" key="9">
    <source>
        <dbReference type="Proteomes" id="UP000694920"/>
    </source>
</evidence>
<feature type="chain" id="PRO_5042564264" evidence="7">
    <location>
        <begin position="20"/>
        <end position="280"/>
    </location>
</feature>
<dbReference type="CDD" id="cd00190">
    <property type="entry name" value="Tryp_SPc"/>
    <property type="match status" value="1"/>
</dbReference>
<dbReference type="InterPro" id="IPR033116">
    <property type="entry name" value="TRYPSIN_SER"/>
</dbReference>
<evidence type="ECO:0000256" key="3">
    <source>
        <dbReference type="ARBA" id="ARBA00022801"/>
    </source>
</evidence>
<dbReference type="Proteomes" id="UP000694920">
    <property type="component" value="Unplaced"/>
</dbReference>
<dbReference type="InterPro" id="IPR001254">
    <property type="entry name" value="Trypsin_dom"/>
</dbReference>
<reference evidence="10" key="1">
    <citation type="submission" date="2025-08" db="UniProtKB">
        <authorList>
            <consortium name="RefSeq"/>
        </authorList>
    </citation>
    <scope>IDENTIFICATION</scope>
</reference>
<dbReference type="PANTHER" id="PTHR24276:SF98">
    <property type="entry name" value="FI18310P1-RELATED"/>
    <property type="match status" value="1"/>
</dbReference>
<feature type="domain" description="Peptidase S1" evidence="8">
    <location>
        <begin position="29"/>
        <end position="252"/>
    </location>
</feature>
<dbReference type="PRINTS" id="PR00722">
    <property type="entry name" value="CHYMOTRYPSIN"/>
</dbReference>
<protein>
    <submittedName>
        <fullName evidence="10">Chymotrypsin-2-like</fullName>
    </submittedName>
</protein>
<dbReference type="FunFam" id="2.40.10.10:FF:000034">
    <property type="entry name" value="Eupolytin"/>
    <property type="match status" value="1"/>
</dbReference>
<evidence type="ECO:0000256" key="2">
    <source>
        <dbReference type="ARBA" id="ARBA00022670"/>
    </source>
</evidence>
<dbReference type="Gene3D" id="2.40.10.10">
    <property type="entry name" value="Trypsin-like serine proteases"/>
    <property type="match status" value="2"/>
</dbReference>
<dbReference type="InterPro" id="IPR050430">
    <property type="entry name" value="Peptidase_S1"/>
</dbReference>
<evidence type="ECO:0000256" key="1">
    <source>
        <dbReference type="ARBA" id="ARBA00007664"/>
    </source>
</evidence>
<evidence type="ECO:0000256" key="7">
    <source>
        <dbReference type="SAM" id="SignalP"/>
    </source>
</evidence>
<organism evidence="9 10">
    <name type="scientific">Cephus cinctus</name>
    <name type="common">Wheat stem sawfly</name>
    <dbReference type="NCBI Taxonomy" id="211228"/>
    <lineage>
        <taxon>Eukaryota</taxon>
        <taxon>Metazoa</taxon>
        <taxon>Ecdysozoa</taxon>
        <taxon>Arthropoda</taxon>
        <taxon>Hexapoda</taxon>
        <taxon>Insecta</taxon>
        <taxon>Pterygota</taxon>
        <taxon>Neoptera</taxon>
        <taxon>Endopterygota</taxon>
        <taxon>Hymenoptera</taxon>
        <taxon>Cephoidea</taxon>
        <taxon>Cephidae</taxon>
        <taxon>Cephus</taxon>
    </lineage>
</organism>